<dbReference type="InterPro" id="IPR050101">
    <property type="entry name" value="CinA"/>
</dbReference>
<name>A0A6N9TKJ6_DISTH</name>
<dbReference type="CDD" id="cd00885">
    <property type="entry name" value="cinA"/>
    <property type="match status" value="1"/>
</dbReference>
<comment type="caution">
    <text evidence="3">The sequence shown here is derived from an EMBL/GenBank/DDBJ whole genome shotgun (WGS) entry which is preliminary data.</text>
</comment>
<dbReference type="InterPro" id="IPR036653">
    <property type="entry name" value="CinA-like_C"/>
</dbReference>
<dbReference type="EMBL" id="JAAGRR010000017">
    <property type="protein sequence ID" value="NDY41792.1"/>
    <property type="molecule type" value="Genomic_DNA"/>
</dbReference>
<dbReference type="Pfam" id="PF02464">
    <property type="entry name" value="CinA"/>
    <property type="match status" value="1"/>
</dbReference>
<dbReference type="PANTHER" id="PTHR13939">
    <property type="entry name" value="NICOTINAMIDE-NUCLEOTIDE AMIDOHYDROLASE PNCC"/>
    <property type="match status" value="1"/>
</dbReference>
<accession>A0A6N9TKJ6</accession>
<sequence length="425" mass="45172">MRGEILAIGDELLAGRVVNTTSSLAAERLLASGHTVTRITTVGDDPAAITECLRGALRRAEFLLVSGGLGPTSDDITNEVVAQALGRPLVCYPDVLDRIRESEAEGGGPIGEKMAWLPEGAEVLNPEGRAAGYVLEHAGVPIFFLPGVPDQLEDHLVHRVLPRLARLDHRRLHVRSRTFRLFGLSETEVNGRLRDREREDPHLSIGYYPNFPEVFVVVTAQGHDAADVARRFGDLCDAVTSLFGEFIVGIDEETLEARVGRLLSERGGRVAVAESCTGGLLASRITRVPGSSGWFDRGIVAYSNAAKVAHLGVAPATLERFGAVSAPVAGEMAEGVRRAAGTGYGLGITGIAGPTGGSRHKPVGTVYISLSTPEKTAAHRFAFPGTRGEIQALAAEAALDWLRRHLEHGSYVPGHRFAAGPAEGA</sequence>
<dbReference type="InterPro" id="IPR008136">
    <property type="entry name" value="CinA_C"/>
</dbReference>
<dbReference type="PANTHER" id="PTHR13939:SF0">
    <property type="entry name" value="NMN AMIDOHYDROLASE-LIKE PROTEIN YFAY"/>
    <property type="match status" value="1"/>
</dbReference>
<evidence type="ECO:0000313" key="4">
    <source>
        <dbReference type="Proteomes" id="UP000469346"/>
    </source>
</evidence>
<feature type="domain" description="MoaB/Mog" evidence="2">
    <location>
        <begin position="4"/>
        <end position="166"/>
    </location>
</feature>
<dbReference type="NCBIfam" id="TIGR00200">
    <property type="entry name" value="cinA_nterm"/>
    <property type="match status" value="1"/>
</dbReference>
<evidence type="ECO:0000256" key="1">
    <source>
        <dbReference type="HAMAP-Rule" id="MF_00226"/>
    </source>
</evidence>
<dbReference type="PIRSF" id="PIRSF006728">
    <property type="entry name" value="CinA"/>
    <property type="match status" value="1"/>
</dbReference>
<dbReference type="AlphaFoldDB" id="A0A6N9TKJ6"/>
<dbReference type="NCBIfam" id="TIGR00199">
    <property type="entry name" value="PncC_domain"/>
    <property type="match status" value="1"/>
</dbReference>
<evidence type="ECO:0000313" key="3">
    <source>
        <dbReference type="EMBL" id="NDY41792.1"/>
    </source>
</evidence>
<dbReference type="Pfam" id="PF18146">
    <property type="entry name" value="CinA_KH"/>
    <property type="match status" value="1"/>
</dbReference>
<dbReference type="InterPro" id="IPR008135">
    <property type="entry name" value="Competence-induced_CinA"/>
</dbReference>
<reference evidence="3 4" key="1">
    <citation type="submission" date="2020-02" db="EMBL/GenBank/DDBJ databases">
        <title>Comparative genomics of sulfur disproportionating microorganisms.</title>
        <authorList>
            <person name="Ward L.M."/>
            <person name="Bertran E."/>
            <person name="Johnston D.T."/>
        </authorList>
    </citation>
    <scope>NUCLEOTIDE SEQUENCE [LARGE SCALE GENOMIC DNA]</scope>
    <source>
        <strain evidence="3 4">DSM 100025</strain>
    </source>
</reference>
<keyword evidence="4" id="KW-1185">Reference proteome</keyword>
<dbReference type="SUPFAM" id="SSF142433">
    <property type="entry name" value="CinA-like"/>
    <property type="match status" value="1"/>
</dbReference>
<evidence type="ECO:0000259" key="2">
    <source>
        <dbReference type="SMART" id="SM00852"/>
    </source>
</evidence>
<organism evidence="3 4">
    <name type="scientific">Dissulfurirhabdus thermomarina</name>
    <dbReference type="NCBI Taxonomy" id="1765737"/>
    <lineage>
        <taxon>Bacteria</taxon>
        <taxon>Deltaproteobacteria</taxon>
        <taxon>Dissulfurirhabdaceae</taxon>
        <taxon>Dissulfurirhabdus</taxon>
    </lineage>
</organism>
<protein>
    <recommendedName>
        <fullName evidence="1">CinA-like protein</fullName>
    </recommendedName>
</protein>
<dbReference type="Gene3D" id="3.40.980.10">
    <property type="entry name" value="MoaB/Mog-like domain"/>
    <property type="match status" value="1"/>
</dbReference>
<gene>
    <name evidence="3" type="ORF">G3N55_02850</name>
</gene>
<dbReference type="SMART" id="SM00852">
    <property type="entry name" value="MoCF_biosynth"/>
    <property type="match status" value="1"/>
</dbReference>
<dbReference type="InterPro" id="IPR036425">
    <property type="entry name" value="MoaB/Mog-like_dom_sf"/>
</dbReference>
<dbReference type="HAMAP" id="MF_00226_B">
    <property type="entry name" value="CinA_B"/>
    <property type="match status" value="1"/>
</dbReference>
<dbReference type="Gene3D" id="3.30.70.2860">
    <property type="match status" value="1"/>
</dbReference>
<dbReference type="Gene3D" id="3.90.950.20">
    <property type="entry name" value="CinA-like"/>
    <property type="match status" value="1"/>
</dbReference>
<dbReference type="Proteomes" id="UP000469346">
    <property type="component" value="Unassembled WGS sequence"/>
</dbReference>
<comment type="similarity">
    <text evidence="1">Belongs to the CinA family.</text>
</comment>
<dbReference type="Pfam" id="PF00994">
    <property type="entry name" value="MoCF_biosynth"/>
    <property type="match status" value="1"/>
</dbReference>
<dbReference type="InterPro" id="IPR041424">
    <property type="entry name" value="CinA_KH"/>
</dbReference>
<dbReference type="RefSeq" id="WP_163297947.1">
    <property type="nucleotide sequence ID" value="NZ_JAAGRR010000017.1"/>
</dbReference>
<dbReference type="InterPro" id="IPR001453">
    <property type="entry name" value="MoaB/Mog_dom"/>
</dbReference>
<dbReference type="SUPFAM" id="SSF53218">
    <property type="entry name" value="Molybdenum cofactor biosynthesis proteins"/>
    <property type="match status" value="1"/>
</dbReference>
<proteinExistence type="inferred from homology"/>